<dbReference type="CDD" id="cd01650">
    <property type="entry name" value="RT_nLTR_like"/>
    <property type="match status" value="1"/>
</dbReference>
<dbReference type="PANTHER" id="PTHR33116">
    <property type="entry name" value="REVERSE TRANSCRIPTASE ZINC-BINDING DOMAIN-CONTAINING PROTEIN-RELATED-RELATED"/>
    <property type="match status" value="1"/>
</dbReference>
<dbReference type="InterPro" id="IPR043502">
    <property type="entry name" value="DNA/RNA_pol_sf"/>
</dbReference>
<evidence type="ECO:0000259" key="2">
    <source>
        <dbReference type="PROSITE" id="PS50878"/>
    </source>
</evidence>
<reference evidence="3" key="1">
    <citation type="submission" date="2023-03" db="EMBL/GenBank/DDBJ databases">
        <title>Chromosome-scale reference genome and RAD-based genetic map of yellow starthistle (Centaurea solstitialis) reveal putative structural variation and QTLs associated with invader traits.</title>
        <authorList>
            <person name="Reatini B."/>
            <person name="Cang F.A."/>
            <person name="Jiang Q."/>
            <person name="Mckibben M.T.W."/>
            <person name="Barker M.S."/>
            <person name="Rieseberg L.H."/>
            <person name="Dlugosch K.M."/>
        </authorList>
    </citation>
    <scope>NUCLEOTIDE SEQUENCE</scope>
    <source>
        <strain evidence="3">CAN-66</strain>
        <tissue evidence="3">Leaf</tissue>
    </source>
</reference>
<dbReference type="EMBL" id="JARYMX010000165">
    <property type="protein sequence ID" value="KAJ9535674.1"/>
    <property type="molecule type" value="Genomic_DNA"/>
</dbReference>
<evidence type="ECO:0000313" key="3">
    <source>
        <dbReference type="EMBL" id="KAJ9535674.1"/>
    </source>
</evidence>
<dbReference type="InterPro" id="IPR000477">
    <property type="entry name" value="RT_dom"/>
</dbReference>
<comment type="caution">
    <text evidence="3">The sequence shown here is derived from an EMBL/GenBank/DDBJ whole genome shotgun (WGS) entry which is preliminary data.</text>
</comment>
<feature type="region of interest" description="Disordered" evidence="1">
    <location>
        <begin position="423"/>
        <end position="442"/>
    </location>
</feature>
<feature type="region of interest" description="Disordered" evidence="1">
    <location>
        <begin position="454"/>
        <end position="476"/>
    </location>
</feature>
<proteinExistence type="predicted"/>
<dbReference type="SUPFAM" id="SSF56219">
    <property type="entry name" value="DNase I-like"/>
    <property type="match status" value="1"/>
</dbReference>
<accession>A0AA38S4T7</accession>
<dbReference type="Gene3D" id="3.60.10.10">
    <property type="entry name" value="Endonuclease/exonuclease/phosphatase"/>
    <property type="match status" value="1"/>
</dbReference>
<dbReference type="Pfam" id="PF00078">
    <property type="entry name" value="RVT_1"/>
    <property type="match status" value="1"/>
</dbReference>
<dbReference type="SUPFAM" id="SSF56672">
    <property type="entry name" value="DNA/RNA polymerases"/>
    <property type="match status" value="1"/>
</dbReference>
<feature type="domain" description="Reverse transcriptase" evidence="2">
    <location>
        <begin position="967"/>
        <end position="1246"/>
    </location>
</feature>
<dbReference type="InterPro" id="IPR025558">
    <property type="entry name" value="DUF4283"/>
</dbReference>
<dbReference type="PROSITE" id="PS50878">
    <property type="entry name" value="RT_POL"/>
    <property type="match status" value="1"/>
</dbReference>
<name>A0AA38S4T7_9ASTR</name>
<evidence type="ECO:0000313" key="4">
    <source>
        <dbReference type="Proteomes" id="UP001172457"/>
    </source>
</evidence>
<dbReference type="InterPro" id="IPR026960">
    <property type="entry name" value="RVT-Znf"/>
</dbReference>
<dbReference type="PANTHER" id="PTHR33116:SF84">
    <property type="entry name" value="RNA-DIRECTED DNA POLYMERASE"/>
    <property type="match status" value="1"/>
</dbReference>
<evidence type="ECO:0000256" key="1">
    <source>
        <dbReference type="SAM" id="MobiDB-lite"/>
    </source>
</evidence>
<organism evidence="3 4">
    <name type="scientific">Centaurea solstitialis</name>
    <name type="common">yellow star-thistle</name>
    <dbReference type="NCBI Taxonomy" id="347529"/>
    <lineage>
        <taxon>Eukaryota</taxon>
        <taxon>Viridiplantae</taxon>
        <taxon>Streptophyta</taxon>
        <taxon>Embryophyta</taxon>
        <taxon>Tracheophyta</taxon>
        <taxon>Spermatophyta</taxon>
        <taxon>Magnoliopsida</taxon>
        <taxon>eudicotyledons</taxon>
        <taxon>Gunneridae</taxon>
        <taxon>Pentapetalae</taxon>
        <taxon>asterids</taxon>
        <taxon>campanulids</taxon>
        <taxon>Asterales</taxon>
        <taxon>Asteraceae</taxon>
        <taxon>Carduoideae</taxon>
        <taxon>Cardueae</taxon>
        <taxon>Centaureinae</taxon>
        <taxon>Centaurea</taxon>
    </lineage>
</organism>
<feature type="region of interest" description="Disordered" evidence="1">
    <location>
        <begin position="324"/>
        <end position="357"/>
    </location>
</feature>
<protein>
    <recommendedName>
        <fullName evidence="2">Reverse transcriptase domain-containing protein</fullName>
    </recommendedName>
</protein>
<dbReference type="Pfam" id="PF14111">
    <property type="entry name" value="DUF4283"/>
    <property type="match status" value="1"/>
</dbReference>
<dbReference type="Pfam" id="PF13966">
    <property type="entry name" value="zf-RVT"/>
    <property type="match status" value="1"/>
</dbReference>
<feature type="compositionally biased region" description="Low complexity" evidence="1">
    <location>
        <begin position="328"/>
        <end position="343"/>
    </location>
</feature>
<gene>
    <name evidence="3" type="ORF">OSB04_un001171</name>
</gene>
<dbReference type="InterPro" id="IPR036691">
    <property type="entry name" value="Endo/exonu/phosph_ase_sf"/>
</dbReference>
<dbReference type="Proteomes" id="UP001172457">
    <property type="component" value="Unassembled WGS sequence"/>
</dbReference>
<keyword evidence="4" id="KW-1185">Reference proteome</keyword>
<sequence>MAVLGDVPIVVDAEKERYDKSFPDLQSTNKRVSVFQRLNVSGKENRWNFTAEEKAKFADVVGENHSKSLKFFPPSSKMDTRVNIPIELAKQAAKTYHATLYGYFLGQRLPFWQVQQAVKKAWGKFGFTELMMNANGVYFFKFNDEGGCTQAIEQGPLFIRGVPLFVFAWDPSKGLTKPVHSSCPLWIKLYNIPLVAFNVEGIGRIASAIGVPQQMDSATASMCDRAWGRPGFAKVLVEAWATGDLKREIEVVVPSITGEKDITVKVKVEYDWEPTQCSHCMVFGHKKSACVKDVVLNAKPKMKEVDADGFTKVTTKKWVQKAFKDGGESSSAGGNGAANTNNEKPSMENSTQDHDEEPVIVSEITVNTSIENVENLKETSPMKLVEPGTSSTMVHTPPTVTDHSVSTPPVPLSTDVPIVEPVVRKLQPPPPPSKPPIKGILKNPNRFSALADEEVKNKDSSGKMGRITKGSEAPRGQGTPARFIGCWNVRGLNARIKQSEVRKSILSNGMSFCSLLETHVKPNVLPTICKSVFGDWKWVSNSSVSDHGTRIIFAWDDRIGDVMILDMHAQFLHCFVKIRGGMHSFFVTIVYSANDWMVRKELWSGLRKAKVIMGAKPWVLMGDFNAMLFPHDGFGGCSRRKACMEDFYHCVEDIEVLDVTYTGIHYTWIQKPKGGDGLHRKLDRIMANTDFMDLFNGTSVMFHPQGISDHALGILSIDVGLRKKSKGFKFDNFMADDENFIRIVENEWGRQVFGSFMHRLLLRLKSLKHPLRRLRNRFGDVSKRVVSLKTELDAIQLACDLDPSNNDLLDDLAHLLLAYERALIDENSFLRQRAKVTWLREGDINTRFFHNAVKEKRGRNVIRAIQDSDGNFVFDDDVSTVLVNHFQAFLGMENPNVVADVPTDLFANRLSLANSLDMIRPITDEEIKHALFSIGNDKAPGADGFSAKFFKKAWPIIGGDVQVAIHNFFYSGRMTKEINHTLLCMIPKVPNASRISDFRPISCCTVLYKIISKIISDRIKPYLTHIVDSTQSAFIPGRRIADNILMAHELVAGYQRDTGQPRCAFKIDLRKAYDTVDWKYMSVMLHGFGFHPVLCNWISEMLHTSSFSIALNGDTFGFFKGARGLRQGDPISPYLFTLVMEGFSMILKQCIQEASSFSFHQGCEEMNITHLCFADDLFVFTGGDLASVDVLKRALETFKVKSGLEPNLAKSEIFFCNVTPDVKAAILHSLPLQTGTFPIRYLGVPLSPTCLQVSDFNPLIDKVKLRIHNWKAKFLSFGGRKQLIQSVLHSMQLYWMMVFLLPSSIIHELEKMFREFLWAQGEDARGKCKVAWEKVCAPINCGGLGFKRLALWNRALLTKHIWEIINHRNSLWVNFVWRYRIGNGSFWTIRPRPHWSWCFRKLLLLRPSVRKFIKHRVGDGSTINAWEDTWLTDGPLSSLITYRRYHAVGFHLGSMVSDVVSTCAGAWPQEWTSINPAAFVTPLPTLVHGHSDTIMWADGNTHGSDFTIKGAWKSLSGDITLVPWVKYVWFKSHIPKHSFCMWTACLGRLPTQDHLSIWKENPPDLICSLCECCMDSHDHLFFACPYSKEVWRRIKREVGLHGFPESWASIMDLLNQGRGPVKLVQRLALAATVYFLWVERNTRLFKKTKKVGMQIFKEIRSVIMERMAHRSTVLKMIG</sequence>